<dbReference type="CDD" id="cd00085">
    <property type="entry name" value="HNHc"/>
    <property type="match status" value="1"/>
</dbReference>
<dbReference type="RefSeq" id="WP_121927933.1">
    <property type="nucleotide sequence ID" value="NZ_CP068291.1"/>
</dbReference>
<evidence type="ECO:0000313" key="2">
    <source>
        <dbReference type="EMBL" id="MBM0244066.1"/>
    </source>
</evidence>
<keyword evidence="5" id="KW-1185">Reference proteome</keyword>
<dbReference type="EMBL" id="JAACBX020000002">
    <property type="protein sequence ID" value="MBM0244066.1"/>
    <property type="molecule type" value="Genomic_DNA"/>
</dbReference>
<keyword evidence="3" id="KW-0378">Hydrolase</keyword>
<dbReference type="Proteomes" id="UP001518680">
    <property type="component" value="Unassembled WGS sequence"/>
</dbReference>
<dbReference type="AlphaFoldDB" id="A0A3M0G2V7"/>
<dbReference type="EMBL" id="REGC01000009">
    <property type="protein sequence ID" value="RMB59300.1"/>
    <property type="molecule type" value="Genomic_DNA"/>
</dbReference>
<dbReference type="Pfam" id="PF01844">
    <property type="entry name" value="HNH"/>
    <property type="match status" value="1"/>
</dbReference>
<organism evidence="3 4">
    <name type="scientific">Corynebacterium macginleyi</name>
    <dbReference type="NCBI Taxonomy" id="38290"/>
    <lineage>
        <taxon>Bacteria</taxon>
        <taxon>Bacillati</taxon>
        <taxon>Actinomycetota</taxon>
        <taxon>Actinomycetes</taxon>
        <taxon>Mycobacteriales</taxon>
        <taxon>Corynebacteriaceae</taxon>
        <taxon>Corynebacterium</taxon>
    </lineage>
</organism>
<dbReference type="Proteomes" id="UP000270649">
    <property type="component" value="Unassembled WGS sequence"/>
</dbReference>
<dbReference type="Gene3D" id="1.10.30.50">
    <property type="match status" value="1"/>
</dbReference>
<dbReference type="GO" id="GO:0004519">
    <property type="term" value="F:endonuclease activity"/>
    <property type="evidence" value="ECO:0007669"/>
    <property type="project" value="UniProtKB-KW"/>
</dbReference>
<dbReference type="InterPro" id="IPR002711">
    <property type="entry name" value="HNH"/>
</dbReference>
<gene>
    <name evidence="3" type="ORF">D9543_07815</name>
    <name evidence="2" type="ORF">GWO63_007260</name>
</gene>
<comment type="caution">
    <text evidence="3">The sequence shown here is derived from an EMBL/GenBank/DDBJ whole genome shotgun (WGS) entry which is preliminary data.</text>
</comment>
<dbReference type="GO" id="GO:0003676">
    <property type="term" value="F:nucleic acid binding"/>
    <property type="evidence" value="ECO:0007669"/>
    <property type="project" value="InterPro"/>
</dbReference>
<protein>
    <submittedName>
        <fullName evidence="3">HNH endonuclease</fullName>
    </submittedName>
</protein>
<evidence type="ECO:0000313" key="4">
    <source>
        <dbReference type="Proteomes" id="UP000270649"/>
    </source>
</evidence>
<dbReference type="SMART" id="SM00507">
    <property type="entry name" value="HNHc"/>
    <property type="match status" value="1"/>
</dbReference>
<evidence type="ECO:0000259" key="1">
    <source>
        <dbReference type="SMART" id="SM00507"/>
    </source>
</evidence>
<keyword evidence="3" id="KW-0255">Endonuclease</keyword>
<feature type="domain" description="HNH nuclease" evidence="1">
    <location>
        <begin position="276"/>
        <end position="328"/>
    </location>
</feature>
<evidence type="ECO:0000313" key="3">
    <source>
        <dbReference type="EMBL" id="RMB59300.1"/>
    </source>
</evidence>
<proteinExistence type="predicted"/>
<evidence type="ECO:0000313" key="5">
    <source>
        <dbReference type="Proteomes" id="UP001518680"/>
    </source>
</evidence>
<keyword evidence="3" id="KW-0540">Nuclease</keyword>
<dbReference type="GO" id="GO:0008270">
    <property type="term" value="F:zinc ion binding"/>
    <property type="evidence" value="ECO:0007669"/>
    <property type="project" value="InterPro"/>
</dbReference>
<accession>A0A3M0G2V7</accession>
<name>A0A3M0G2V7_9CORY</name>
<sequence>MEPYYLVTDPHDVVAVNATRNRKSDYLLWKEIRPKLEDDFDISCHILASRTGLSERRTRDISMALYRLEELPRTQLLQETYYFLDFSRLITIDAVLSKLGEVDSSVLLRIDAELEKYFTPTKPGQIFPSNASLRRKLNALITMESPDTMGDKKSEEENKRNDSYFIYPTANGKAGLNVEFKEDVLILLDEVVQRTAEEHGISRADALAQLILGTVEDKSQVHLYMYRASDVKTAPGFIKGYGWIHPDTADRLTPTTTWDMDQAAMRVSPAYSTPPLVGAYVEGRDGVCRWPGCNRPAYSCQKDHRIDFSEGGKTTAGNLASLCQHHHNIKTDRSAFYIMDPHSGDIVWLFQDGRWEYDEPQGPLATKNKNWALTVAQAIAARRRNAAKERTDT</sequence>
<reference evidence="3 4" key="1">
    <citation type="submission" date="2018-10" db="EMBL/GenBank/DDBJ databases">
        <title>Corynebacterium macginleyi genome sequencing and assembly of the type strain and two clinical samples.</title>
        <authorList>
            <person name="Bernier A.-M."/>
            <person name="Bernard K."/>
        </authorList>
    </citation>
    <scope>NUCLEOTIDE SEQUENCE [LARGE SCALE GENOMIC DNA]</scope>
    <source>
        <strain evidence="3 4">NML 120205</strain>
    </source>
</reference>
<dbReference type="InterPro" id="IPR003615">
    <property type="entry name" value="HNH_nuc"/>
</dbReference>
<reference evidence="2 5" key="2">
    <citation type="submission" date="2021-01" db="EMBL/GenBank/DDBJ databases">
        <title>Complete genome sequences of Corynebacterium macginleyi strains isolated from infectious keratitis.</title>
        <authorList>
            <person name="Sagerfors S."/>
            <person name="Poehlein A."/>
            <person name="Soderquist B."/>
            <person name="Bruggemann H."/>
        </authorList>
    </citation>
    <scope>NUCLEOTIDE SEQUENCE [LARGE SCALE GENOMIC DNA]</scope>
    <source>
        <strain evidence="2 5">12T220</strain>
    </source>
</reference>